<dbReference type="HAMAP" id="MF_00607">
    <property type="entry name" value="16SrRNA_methyltr_A"/>
    <property type="match status" value="1"/>
</dbReference>
<evidence type="ECO:0000256" key="4">
    <source>
        <dbReference type="ARBA" id="ARBA00022679"/>
    </source>
</evidence>
<comment type="similarity">
    <text evidence="7">Belongs to the class I-like SAM-binding methyltransferase superfamily. rRNA adenine N(6)-methyltransferase family. RsmA subfamily.</text>
</comment>
<feature type="binding site" evidence="7 8">
    <location>
        <position position="44"/>
    </location>
    <ligand>
        <name>S-adenosyl-L-methionine</name>
        <dbReference type="ChEBI" id="CHEBI:59789"/>
    </ligand>
</feature>
<dbReference type="InterPro" id="IPR029063">
    <property type="entry name" value="SAM-dependent_MTases_sf"/>
</dbReference>
<proteinExistence type="inferred from homology"/>
<dbReference type="EC" id="2.1.1.182" evidence="7"/>
<comment type="function">
    <text evidence="7">Specifically dimethylates two adjacent adenosines (A1518 and A1519) in the loop of a conserved hairpin near the 3'-end of 16S rRNA in the 30S particle. May play a critical role in biogenesis of 30S subunits.</text>
</comment>
<feature type="binding site" evidence="7 8">
    <location>
        <position position="66"/>
    </location>
    <ligand>
        <name>S-adenosyl-L-methionine</name>
        <dbReference type="ChEBI" id="CHEBI:59789"/>
    </ligand>
</feature>
<evidence type="ECO:0000259" key="9">
    <source>
        <dbReference type="SMART" id="SM00650"/>
    </source>
</evidence>
<evidence type="ECO:0000256" key="7">
    <source>
        <dbReference type="HAMAP-Rule" id="MF_00607"/>
    </source>
</evidence>
<name>A0ABP3T7W5_9GAMM</name>
<dbReference type="CDD" id="cd02440">
    <property type="entry name" value="AdoMet_MTases"/>
    <property type="match status" value="1"/>
</dbReference>
<feature type="binding site" evidence="7 8">
    <location>
        <position position="17"/>
    </location>
    <ligand>
        <name>S-adenosyl-L-methionine</name>
        <dbReference type="ChEBI" id="CHEBI:59789"/>
    </ligand>
</feature>
<keyword evidence="5 7" id="KW-0949">S-adenosyl-L-methionine</keyword>
<keyword evidence="3 7" id="KW-0489">Methyltransferase</keyword>
<evidence type="ECO:0000313" key="11">
    <source>
        <dbReference type="Proteomes" id="UP001499915"/>
    </source>
</evidence>
<dbReference type="RefSeq" id="WP_343804479.1">
    <property type="nucleotide sequence ID" value="NZ_BAAAET010000002.1"/>
</dbReference>
<dbReference type="PROSITE" id="PS01131">
    <property type="entry name" value="RRNA_A_DIMETH"/>
    <property type="match status" value="1"/>
</dbReference>
<dbReference type="PANTHER" id="PTHR11727:SF7">
    <property type="entry name" value="DIMETHYLADENOSINE TRANSFERASE-RELATED"/>
    <property type="match status" value="1"/>
</dbReference>
<protein>
    <recommendedName>
        <fullName evidence="7">Ribosomal RNA small subunit methyltransferase A</fullName>
        <ecNumber evidence="7">2.1.1.182</ecNumber>
    </recommendedName>
    <alternativeName>
        <fullName evidence="7">16S rRNA (adenine(1518)-N(6)/adenine(1519)-N(6))-dimethyltransferase</fullName>
    </alternativeName>
    <alternativeName>
        <fullName evidence="7">16S rRNA dimethyladenosine transferase</fullName>
    </alternativeName>
    <alternativeName>
        <fullName evidence="7">16S rRNA dimethylase</fullName>
    </alternativeName>
    <alternativeName>
        <fullName evidence="7">S-adenosylmethionine-6-N', N'-adenosyl(rRNA) dimethyltransferase</fullName>
    </alternativeName>
</protein>
<keyword evidence="1 7" id="KW-0963">Cytoplasm</keyword>
<dbReference type="InterPro" id="IPR020598">
    <property type="entry name" value="rRNA_Ade_methylase_Trfase_N"/>
</dbReference>
<feature type="binding site" evidence="7 8">
    <location>
        <position position="92"/>
    </location>
    <ligand>
        <name>S-adenosyl-L-methionine</name>
        <dbReference type="ChEBI" id="CHEBI:59789"/>
    </ligand>
</feature>
<feature type="binding site" evidence="7 8">
    <location>
        <position position="113"/>
    </location>
    <ligand>
        <name>S-adenosyl-L-methionine</name>
        <dbReference type="ChEBI" id="CHEBI:59789"/>
    </ligand>
</feature>
<comment type="subcellular location">
    <subcellularLocation>
        <location evidence="7">Cytoplasm</location>
    </subcellularLocation>
</comment>
<evidence type="ECO:0000256" key="3">
    <source>
        <dbReference type="ARBA" id="ARBA00022603"/>
    </source>
</evidence>
<dbReference type="InterPro" id="IPR001737">
    <property type="entry name" value="KsgA/Erm"/>
</dbReference>
<evidence type="ECO:0000256" key="2">
    <source>
        <dbReference type="ARBA" id="ARBA00022552"/>
    </source>
</evidence>
<dbReference type="InterPro" id="IPR011530">
    <property type="entry name" value="rRNA_adenine_dimethylase"/>
</dbReference>
<comment type="caution">
    <text evidence="10">The sequence shown here is derived from an EMBL/GenBank/DDBJ whole genome shotgun (WGS) entry which is preliminary data.</text>
</comment>
<dbReference type="Gene3D" id="1.10.8.100">
    <property type="entry name" value="Ribosomal RNA adenine dimethylase-like, domain 2"/>
    <property type="match status" value="1"/>
</dbReference>
<dbReference type="Proteomes" id="UP001499915">
    <property type="component" value="Unassembled WGS sequence"/>
</dbReference>
<dbReference type="EMBL" id="BAAAET010000002">
    <property type="protein sequence ID" value="GAA0689387.1"/>
    <property type="molecule type" value="Genomic_DNA"/>
</dbReference>
<keyword evidence="2 7" id="KW-0698">rRNA processing</keyword>
<dbReference type="Pfam" id="PF00398">
    <property type="entry name" value="RrnaAD"/>
    <property type="match status" value="1"/>
</dbReference>
<reference evidence="11" key="1">
    <citation type="journal article" date="2019" name="Int. J. Syst. Evol. Microbiol.">
        <title>The Global Catalogue of Microorganisms (GCM) 10K type strain sequencing project: providing services to taxonomists for standard genome sequencing and annotation.</title>
        <authorList>
            <consortium name="The Broad Institute Genomics Platform"/>
            <consortium name="The Broad Institute Genome Sequencing Center for Infectious Disease"/>
            <person name="Wu L."/>
            <person name="Ma J."/>
        </authorList>
    </citation>
    <scope>NUCLEOTIDE SEQUENCE [LARGE SCALE GENOMIC DNA]</scope>
    <source>
        <strain evidence="11">JCM 15134</strain>
    </source>
</reference>
<keyword evidence="4 7" id="KW-0808">Transferase</keyword>
<dbReference type="InterPro" id="IPR023165">
    <property type="entry name" value="rRNA_Ade_diMease-like_C"/>
</dbReference>
<dbReference type="InterPro" id="IPR020596">
    <property type="entry name" value="rRNA_Ade_Mease_Trfase_CS"/>
</dbReference>
<comment type="catalytic activity">
    <reaction evidence="7">
        <text>adenosine(1518)/adenosine(1519) in 16S rRNA + 4 S-adenosyl-L-methionine = N(6)-dimethyladenosine(1518)/N(6)-dimethyladenosine(1519) in 16S rRNA + 4 S-adenosyl-L-homocysteine + 4 H(+)</text>
        <dbReference type="Rhea" id="RHEA:19609"/>
        <dbReference type="Rhea" id="RHEA-COMP:10232"/>
        <dbReference type="Rhea" id="RHEA-COMP:10233"/>
        <dbReference type="ChEBI" id="CHEBI:15378"/>
        <dbReference type="ChEBI" id="CHEBI:57856"/>
        <dbReference type="ChEBI" id="CHEBI:59789"/>
        <dbReference type="ChEBI" id="CHEBI:74411"/>
        <dbReference type="ChEBI" id="CHEBI:74493"/>
        <dbReference type="EC" id="2.1.1.182"/>
    </reaction>
</comment>
<dbReference type="PROSITE" id="PS51689">
    <property type="entry name" value="SAM_RNA_A_N6_MT"/>
    <property type="match status" value="1"/>
</dbReference>
<evidence type="ECO:0000256" key="8">
    <source>
        <dbReference type="PROSITE-ProRule" id="PRU01026"/>
    </source>
</evidence>
<accession>A0ABP3T7W5</accession>
<dbReference type="Gene3D" id="3.40.50.150">
    <property type="entry name" value="Vaccinia Virus protein VP39"/>
    <property type="match status" value="1"/>
</dbReference>
<dbReference type="SUPFAM" id="SSF53335">
    <property type="entry name" value="S-adenosyl-L-methionine-dependent methyltransferases"/>
    <property type="match status" value="1"/>
</dbReference>
<sequence>MSKKPVGHKARKRFGQNFLHDQGVIGRIIRAINPQHGQHLVEIGPGLGALTEELLDACQGELDVVELDRDLIPVLRTQFFRYADTFTIHEADALKFDFAGLKQDERPLRIVGNLPYNISTPLIFHLLSFNGLIEDMHFMLQKEVVDRLAAGPGDNHYGRLGIMAQYYCRVEPLFIVPPGAFSPAPKVDSAIVRLVPYAEPPIPARDVKQLQNVVRTAFGQRRKTLRNNLKQLISAEQLEALGIDPGLRPERLALAEFVAISDALTDAADAPSSSE</sequence>
<evidence type="ECO:0000256" key="6">
    <source>
        <dbReference type="ARBA" id="ARBA00022884"/>
    </source>
</evidence>
<evidence type="ECO:0000256" key="5">
    <source>
        <dbReference type="ARBA" id="ARBA00022691"/>
    </source>
</evidence>
<evidence type="ECO:0000313" key="10">
    <source>
        <dbReference type="EMBL" id="GAA0689387.1"/>
    </source>
</evidence>
<dbReference type="SMART" id="SM00650">
    <property type="entry name" value="rADc"/>
    <property type="match status" value="1"/>
</dbReference>
<feature type="binding site" evidence="7 8">
    <location>
        <position position="19"/>
    </location>
    <ligand>
        <name>S-adenosyl-L-methionine</name>
        <dbReference type="ChEBI" id="CHEBI:59789"/>
    </ligand>
</feature>
<feature type="domain" description="Ribosomal RNA adenine methylase transferase N-terminal" evidence="9">
    <location>
        <begin position="24"/>
        <end position="198"/>
    </location>
</feature>
<keyword evidence="6 7" id="KW-0694">RNA-binding</keyword>
<keyword evidence="11" id="KW-1185">Reference proteome</keyword>
<evidence type="ECO:0000256" key="1">
    <source>
        <dbReference type="ARBA" id="ARBA00022490"/>
    </source>
</evidence>
<organism evidence="10 11">
    <name type="scientific">Marinobacterium maritimum</name>
    <dbReference type="NCBI Taxonomy" id="500162"/>
    <lineage>
        <taxon>Bacteria</taxon>
        <taxon>Pseudomonadati</taxon>
        <taxon>Pseudomonadota</taxon>
        <taxon>Gammaproteobacteria</taxon>
        <taxon>Oceanospirillales</taxon>
        <taxon>Oceanospirillaceae</taxon>
        <taxon>Marinobacterium</taxon>
    </lineage>
</organism>
<dbReference type="PANTHER" id="PTHR11727">
    <property type="entry name" value="DIMETHYLADENOSINE TRANSFERASE"/>
    <property type="match status" value="1"/>
</dbReference>
<gene>
    <name evidence="7 10" type="primary">rsmA</name>
    <name evidence="7" type="synonym">ksgA</name>
    <name evidence="10" type="ORF">GCM10009104_14790</name>
</gene>
<dbReference type="NCBIfam" id="TIGR00755">
    <property type="entry name" value="ksgA"/>
    <property type="match status" value="1"/>
</dbReference>